<evidence type="ECO:0000313" key="1">
    <source>
        <dbReference type="EMBL" id="TGY67342.1"/>
    </source>
</evidence>
<dbReference type="Proteomes" id="UP000308836">
    <property type="component" value="Unassembled WGS sequence"/>
</dbReference>
<evidence type="ECO:0000313" key="2">
    <source>
        <dbReference type="Proteomes" id="UP000308836"/>
    </source>
</evidence>
<proteinExistence type="predicted"/>
<accession>A0AC61RBL8</accession>
<keyword evidence="2" id="KW-1185">Reference proteome</keyword>
<gene>
    <name evidence="1" type="ORF">E5336_00795</name>
</gene>
<comment type="caution">
    <text evidence="1">The sequence shown here is derived from an EMBL/GenBank/DDBJ whole genome shotgun (WGS) entry which is preliminary data.</text>
</comment>
<name>A0AC61RBL8_9FIRM</name>
<reference evidence="1" key="1">
    <citation type="submission" date="2019-04" db="EMBL/GenBank/DDBJ databases">
        <title>Microbes associate with the intestines of laboratory mice.</title>
        <authorList>
            <person name="Navarre W."/>
            <person name="Wong E."/>
            <person name="Huang K."/>
            <person name="Tropini C."/>
            <person name="Ng K."/>
            <person name="Yu B."/>
        </authorList>
    </citation>
    <scope>NUCLEOTIDE SEQUENCE</scope>
    <source>
        <strain evidence="1">NM09_H32</strain>
    </source>
</reference>
<sequence>MKKYIWIFVLIGAIVLGMIVFSFFGGAPRPIEVEPVGEQTDRVSDMMEDMDLFSSEKKATNEMIEGTVGY</sequence>
<protein>
    <submittedName>
        <fullName evidence="1">Uncharacterized protein</fullName>
    </submittedName>
</protein>
<organism evidence="1 2">
    <name type="scientific">Dubosiella muris</name>
    <dbReference type="NCBI Taxonomy" id="3038133"/>
    <lineage>
        <taxon>Bacteria</taxon>
        <taxon>Bacillati</taxon>
        <taxon>Bacillota</taxon>
        <taxon>Erysipelotrichia</taxon>
        <taxon>Erysipelotrichales</taxon>
        <taxon>Erysipelotrichaceae</taxon>
        <taxon>Dubosiella</taxon>
    </lineage>
</organism>
<dbReference type="EMBL" id="SRYG01000001">
    <property type="protein sequence ID" value="TGY67342.1"/>
    <property type="molecule type" value="Genomic_DNA"/>
</dbReference>